<proteinExistence type="inferred from homology"/>
<dbReference type="PROSITE" id="PS01037">
    <property type="entry name" value="SBP_BACTERIAL_1"/>
    <property type="match status" value="1"/>
</dbReference>
<evidence type="ECO:0000256" key="1">
    <source>
        <dbReference type="ARBA" id="ARBA00008520"/>
    </source>
</evidence>
<sequence length="450" mass="50214">MQKKPLFGILLLGVFILGVVASGCISGEKTSTATASQSGSTETGKVIELEFWHGIESPDNQKVLEDLVKKFEAEHPNIKVKVVNYGAQDKAVPKIMAAAQAGTPPDLVWLNPAQTGFFAEAGVLAPVEDFIKNDPSFNKDDIYAGLWELGTYKGKIYTAPFDTNNLAIYYNKELFKEAGLDPEAYMGKALTWDEFRGLAKKLTKDKDGDGEIDQYGFMVPFGRLEWTVWTWEVFLWSAGGELLSEDQSKPTFASDAGVKALQYWVDLVYKDKVAKLSEPNAGYKLDDFFAGRVAMTINGPWNYPVLKDQGWLEKTGVMLMPYDKRIATNIGGENLFIFKTTPEREQAAWEFAKFVMSPEFQVTWALKTGYLPVCKSALEDPEYKEFMEENPFIKIYVENLQYGKARPPVPQYPDMSAAIGEAIEAALLQKKDPATALKEAQAEVEPLFKS</sequence>
<dbReference type="AlphaFoldDB" id="A0A218P982"/>
<dbReference type="Gene3D" id="3.40.190.10">
    <property type="entry name" value="Periplasmic binding protein-like II"/>
    <property type="match status" value="1"/>
</dbReference>
<gene>
    <name evidence="4" type="ORF">A3L08_08190</name>
</gene>
<dbReference type="Proteomes" id="UP000197418">
    <property type="component" value="Chromosome"/>
</dbReference>
<dbReference type="GO" id="GO:0055085">
    <property type="term" value="P:transmembrane transport"/>
    <property type="evidence" value="ECO:0007669"/>
    <property type="project" value="InterPro"/>
</dbReference>
<reference evidence="4 5" key="1">
    <citation type="submission" date="2016-04" db="EMBL/GenBank/DDBJ databases">
        <title>Complete genome sequence of Thermococcus pacificus type strain P4.</title>
        <authorList>
            <person name="Oger P.M."/>
        </authorList>
    </citation>
    <scope>NUCLEOTIDE SEQUENCE [LARGE SCALE GENOMIC DNA]</scope>
    <source>
        <strain evidence="4 5">P-4</strain>
    </source>
</reference>
<evidence type="ECO:0000313" key="4">
    <source>
        <dbReference type="EMBL" id="ASJ07300.1"/>
    </source>
</evidence>
<dbReference type="CDD" id="cd14748">
    <property type="entry name" value="PBP2_UgpB"/>
    <property type="match status" value="1"/>
</dbReference>
<dbReference type="PROSITE" id="PS51257">
    <property type="entry name" value="PROKAR_LIPOPROTEIN"/>
    <property type="match status" value="1"/>
</dbReference>
<dbReference type="PANTHER" id="PTHR43649">
    <property type="entry name" value="ARABINOSE-BINDING PROTEIN-RELATED"/>
    <property type="match status" value="1"/>
</dbReference>
<keyword evidence="2" id="KW-0813">Transport</keyword>
<name>A0A218P982_9EURY</name>
<accession>A0A218P982</accession>
<dbReference type="PANTHER" id="PTHR43649:SF30">
    <property type="entry name" value="ABC TRANSPORTER SUBSTRATE-BINDING PROTEIN"/>
    <property type="match status" value="1"/>
</dbReference>
<dbReference type="OrthoDB" id="30637at2157"/>
<keyword evidence="5" id="KW-1185">Reference proteome</keyword>
<organism evidence="4 5">
    <name type="scientific">Thermococcus pacificus</name>
    <dbReference type="NCBI Taxonomy" id="71998"/>
    <lineage>
        <taxon>Archaea</taxon>
        <taxon>Methanobacteriati</taxon>
        <taxon>Methanobacteriota</taxon>
        <taxon>Thermococci</taxon>
        <taxon>Thermococcales</taxon>
        <taxon>Thermococcaceae</taxon>
        <taxon>Thermococcus</taxon>
    </lineage>
</organism>
<dbReference type="InterPro" id="IPR050490">
    <property type="entry name" value="Bact_solute-bd_prot1"/>
</dbReference>
<dbReference type="InterPro" id="IPR006059">
    <property type="entry name" value="SBP"/>
</dbReference>
<dbReference type="SUPFAM" id="SSF53850">
    <property type="entry name" value="Periplasmic binding protein-like II"/>
    <property type="match status" value="1"/>
</dbReference>
<evidence type="ECO:0000256" key="2">
    <source>
        <dbReference type="ARBA" id="ARBA00022448"/>
    </source>
</evidence>
<dbReference type="EMBL" id="CP015102">
    <property type="protein sequence ID" value="ASJ07300.1"/>
    <property type="molecule type" value="Genomic_DNA"/>
</dbReference>
<keyword evidence="3" id="KW-0732">Signal</keyword>
<evidence type="ECO:0000313" key="5">
    <source>
        <dbReference type="Proteomes" id="UP000197418"/>
    </source>
</evidence>
<dbReference type="Pfam" id="PF13416">
    <property type="entry name" value="SBP_bac_8"/>
    <property type="match status" value="1"/>
</dbReference>
<comment type="similarity">
    <text evidence="1">Belongs to the bacterial solute-binding protein 1 family.</text>
</comment>
<dbReference type="InterPro" id="IPR006061">
    <property type="entry name" value="SBP_1_CS"/>
</dbReference>
<evidence type="ECO:0000256" key="3">
    <source>
        <dbReference type="ARBA" id="ARBA00022729"/>
    </source>
</evidence>
<protein>
    <submittedName>
        <fullName evidence="4">Sugar-binding protein</fullName>
    </submittedName>
</protein>
<dbReference type="KEGG" id="tpaf:A3L08_08190"/>